<feature type="region of interest" description="Disordered" evidence="5">
    <location>
        <begin position="756"/>
        <end position="776"/>
    </location>
</feature>
<dbReference type="InterPro" id="IPR036942">
    <property type="entry name" value="Beta-barrel_TonB_sf"/>
</dbReference>
<dbReference type="Gene3D" id="2.40.170.20">
    <property type="entry name" value="TonB-dependent receptor, beta-barrel domain"/>
    <property type="match status" value="1"/>
</dbReference>
<evidence type="ECO:0000313" key="10">
    <source>
        <dbReference type="Proteomes" id="UP000714380"/>
    </source>
</evidence>
<keyword evidence="9" id="KW-0675">Receptor</keyword>
<dbReference type="InterPro" id="IPR012910">
    <property type="entry name" value="Plug_dom"/>
</dbReference>
<evidence type="ECO:0000256" key="4">
    <source>
        <dbReference type="RuleBase" id="RU003357"/>
    </source>
</evidence>
<keyword evidence="6" id="KW-0732">Signal</keyword>
<dbReference type="EMBL" id="JAEDAH010000088">
    <property type="protein sequence ID" value="MCA6064651.1"/>
    <property type="molecule type" value="Genomic_DNA"/>
</dbReference>
<evidence type="ECO:0000256" key="1">
    <source>
        <dbReference type="ARBA" id="ARBA00004442"/>
    </source>
</evidence>
<reference evidence="9 10" key="1">
    <citation type="submission" date="2020-12" db="EMBL/GenBank/DDBJ databases">
        <title>Novel Thalassolituus-related marine hydrocarbonoclastic bacteria mediated algae-derived hydrocarbons mineralization in twilight zone of the northern South China Sea.</title>
        <authorList>
            <person name="Dong C."/>
        </authorList>
    </citation>
    <scope>NUCLEOTIDE SEQUENCE [LARGE SCALE GENOMIC DNA]</scope>
    <source>
        <strain evidence="9 10">IMCC1826</strain>
    </source>
</reference>
<evidence type="ECO:0000259" key="8">
    <source>
        <dbReference type="Pfam" id="PF07715"/>
    </source>
</evidence>
<evidence type="ECO:0000256" key="5">
    <source>
        <dbReference type="SAM" id="MobiDB-lite"/>
    </source>
</evidence>
<dbReference type="Gene3D" id="2.60.40.1120">
    <property type="entry name" value="Carboxypeptidase-like, regulatory domain"/>
    <property type="match status" value="1"/>
</dbReference>
<evidence type="ECO:0000256" key="2">
    <source>
        <dbReference type="ARBA" id="ARBA00023136"/>
    </source>
</evidence>
<feature type="domain" description="TonB-dependent receptor-like beta-barrel" evidence="7">
    <location>
        <begin position="547"/>
        <end position="961"/>
    </location>
</feature>
<keyword evidence="3" id="KW-0998">Cell outer membrane</keyword>
<dbReference type="InterPro" id="IPR037066">
    <property type="entry name" value="Plug_dom_sf"/>
</dbReference>
<evidence type="ECO:0000256" key="6">
    <source>
        <dbReference type="SAM" id="SignalP"/>
    </source>
</evidence>
<keyword evidence="4" id="KW-0798">TonB box</keyword>
<keyword evidence="2 4" id="KW-0472">Membrane</keyword>
<evidence type="ECO:0000313" key="9">
    <source>
        <dbReference type="EMBL" id="MCA6064651.1"/>
    </source>
</evidence>
<evidence type="ECO:0000259" key="7">
    <source>
        <dbReference type="Pfam" id="PF00593"/>
    </source>
</evidence>
<dbReference type="Gene3D" id="2.170.130.10">
    <property type="entry name" value="TonB-dependent receptor, plug domain"/>
    <property type="match status" value="1"/>
</dbReference>
<comment type="similarity">
    <text evidence="4">Belongs to the TonB-dependent receptor family.</text>
</comment>
<comment type="subcellular location">
    <subcellularLocation>
        <location evidence="1 4">Cell outer membrane</location>
    </subcellularLocation>
</comment>
<name>A0ABS7ZW63_9GAMM</name>
<dbReference type="Proteomes" id="UP000714380">
    <property type="component" value="Unassembled WGS sequence"/>
</dbReference>
<dbReference type="SUPFAM" id="SSF49464">
    <property type="entry name" value="Carboxypeptidase regulatory domain-like"/>
    <property type="match status" value="1"/>
</dbReference>
<accession>A0ABS7ZW63</accession>
<proteinExistence type="inferred from homology"/>
<dbReference type="InterPro" id="IPR000531">
    <property type="entry name" value="Beta-barrel_TonB"/>
</dbReference>
<dbReference type="Pfam" id="PF07715">
    <property type="entry name" value="Plug"/>
    <property type="match status" value="1"/>
</dbReference>
<comment type="caution">
    <text evidence="9">The sequence shown here is derived from an EMBL/GenBank/DDBJ whole genome shotgun (WGS) entry which is preliminary data.</text>
</comment>
<dbReference type="Pfam" id="PF13620">
    <property type="entry name" value="CarboxypepD_reg"/>
    <property type="match status" value="1"/>
</dbReference>
<dbReference type="InterPro" id="IPR008969">
    <property type="entry name" value="CarboxyPept-like_regulatory"/>
</dbReference>
<dbReference type="PANTHER" id="PTHR40980:SF5">
    <property type="entry name" value="TONB-DEPENDENT RECEPTOR"/>
    <property type="match status" value="1"/>
</dbReference>
<organism evidence="9 10">
    <name type="scientific">Thalassolituus marinus</name>
    <dbReference type="NCBI Taxonomy" id="671053"/>
    <lineage>
        <taxon>Bacteria</taxon>
        <taxon>Pseudomonadati</taxon>
        <taxon>Pseudomonadota</taxon>
        <taxon>Gammaproteobacteria</taxon>
        <taxon>Oceanospirillales</taxon>
        <taxon>Oceanospirillaceae</taxon>
        <taxon>Thalassolituus</taxon>
    </lineage>
</organism>
<feature type="chain" id="PRO_5045600976" evidence="6">
    <location>
        <begin position="22"/>
        <end position="992"/>
    </location>
</feature>
<feature type="signal peptide" evidence="6">
    <location>
        <begin position="1"/>
        <end position="21"/>
    </location>
</feature>
<sequence>MKLNPILLGAASALFTVQVMAGQAVFYVTEEGSAVRDLAVTVDGKKKLVSSSGFVVFDIENGDHKVELSQYGEWLGEFNFETENSQQNAEVQVEMLGGEAMPDINVYTPGQEQVVALGQISGYLQSEETGGPVSGARVTVEGTELAVMTDNDGFFSFELPRGAYDVVVNHPNYGKRDVSGIRVMGNVNTGVNLTMSMSGDGMIEEVVAVGSYIPSTATAQERDSSAVLDAIGAEQMARFGDSSAASALTRVAGVSVVGGQFAVVRGMAGRYISATLNGSPMPSTDPMRRDVPLDLFPASVLGGIDIQKTFTADMPGDSTGGAIRMSTKGMPDEDGSKATVTLGLNTRTTFSDVNGYEGGEYDFMGFDDGTRELPSYADSLTNGGRDSINYCSNAALCLTPDQGVELSKSFENIYNVDQVQARPEKGFSLSTGKLLDSGVGLYGAFSYKDKWSARHDAQVDDGGVYGTYERTKRNIDVAGYFVAGMEDENSSYSSKTILLRKTDDTISTKSVYDDSKDQQVDSVLLQWVERQYLGEQISGEHIFNSGDTEHTINWRAGIAQTTRYEPDRRSYQFINENILTGSLERRYSELTETAMDLGLDYKMEMLAGDDLYIRMKTGFMVSNKDREVTMGRFGVQRLNSDASQVGTLEEILSDTAFENYDYAINTLTTETDNYDATDEMLAGYLAGEVDVASVTMIAGARMESSTQTLEYPDASASDNELTSDKVLPMAGMIWRANDELQFRASFSQTISRPGLTERSASVQYDPETDDPLQGNPDLEISDITNLDLRAEYYFSDEENITLALFNKTVDSPIERTVANADGSAATGFTFRNEDTADLSGVEIDFRKNTLDTDSLTGFISGNLTYIDAEVTLSPETAKLEGRDSRQLQGQSKYLANLQFGFDHLTSGQSLTLLVNYFDDRIYAANRGDLEYEVERGRTTLDLVYRYDVSDVMTVKAKAKNITDAKVAYARADQEIESYYNGADITASLEYLF</sequence>
<keyword evidence="10" id="KW-1185">Reference proteome</keyword>
<dbReference type="Pfam" id="PF00593">
    <property type="entry name" value="TonB_dep_Rec_b-barrel"/>
    <property type="match status" value="1"/>
</dbReference>
<evidence type="ECO:0000256" key="3">
    <source>
        <dbReference type="ARBA" id="ARBA00023237"/>
    </source>
</evidence>
<feature type="domain" description="TonB-dependent receptor plug" evidence="8">
    <location>
        <begin position="222"/>
        <end position="322"/>
    </location>
</feature>
<dbReference type="SUPFAM" id="SSF56935">
    <property type="entry name" value="Porins"/>
    <property type="match status" value="1"/>
</dbReference>
<dbReference type="RefSeq" id="WP_225675827.1">
    <property type="nucleotide sequence ID" value="NZ_JAEDAH010000088.1"/>
</dbReference>
<gene>
    <name evidence="9" type="ORF">I9W95_13635</name>
</gene>
<dbReference type="PANTHER" id="PTHR40980">
    <property type="entry name" value="PLUG DOMAIN-CONTAINING PROTEIN"/>
    <property type="match status" value="1"/>
</dbReference>
<protein>
    <submittedName>
        <fullName evidence="9">TonB-dependent receptor</fullName>
    </submittedName>
</protein>